<sequence>MEKIVPIDIDESCVELVKRFHTLDRQVQDMIFGAPGYDHSVLEALEVERANVSNLAMFHLGAAFRQCGYFDEPNDEG</sequence>
<evidence type="ECO:0000313" key="6">
    <source>
        <dbReference type="Proteomes" id="UP000489190"/>
    </source>
</evidence>
<dbReference type="Proteomes" id="UP000470186">
    <property type="component" value="Unassembled WGS sequence"/>
</dbReference>
<dbReference type="EMBL" id="WIVX01000117">
    <property type="protein sequence ID" value="MQU33592.1"/>
    <property type="molecule type" value="Genomic_DNA"/>
</dbReference>
<organism evidence="1 4">
    <name type="scientific">Pseudomonas helleri</name>
    <dbReference type="NCBI Taxonomy" id="1608996"/>
    <lineage>
        <taxon>Bacteria</taxon>
        <taxon>Pseudomonadati</taxon>
        <taxon>Pseudomonadota</taxon>
        <taxon>Gammaproteobacteria</taxon>
        <taxon>Pseudomonadales</taxon>
        <taxon>Pseudomonadaceae</taxon>
        <taxon>Pseudomonas</taxon>
    </lineage>
</organism>
<proteinExistence type="predicted"/>
<dbReference type="Proteomes" id="UP000447574">
    <property type="component" value="Unassembled WGS sequence"/>
</dbReference>
<gene>
    <name evidence="3" type="ORF">GHO30_19775</name>
    <name evidence="1" type="ORF">GHO37_11625</name>
    <name evidence="2" type="ORF">GHO39_10855</name>
</gene>
<evidence type="ECO:0000313" key="4">
    <source>
        <dbReference type="Proteomes" id="UP000447574"/>
    </source>
</evidence>
<comment type="caution">
    <text evidence="1">The sequence shown here is derived from an EMBL/GenBank/DDBJ whole genome shotgun (WGS) entry which is preliminary data.</text>
</comment>
<dbReference type="Proteomes" id="UP000489190">
    <property type="component" value="Unassembled WGS sequence"/>
</dbReference>
<name>A0A7X2BTW0_9PSED</name>
<evidence type="ECO:0000313" key="5">
    <source>
        <dbReference type="Proteomes" id="UP000470186"/>
    </source>
</evidence>
<dbReference type="EMBL" id="WIWI01000025">
    <property type="protein sequence ID" value="MQT89630.1"/>
    <property type="molecule type" value="Genomic_DNA"/>
</dbReference>
<protein>
    <submittedName>
        <fullName evidence="1">Uncharacterized protein</fullName>
    </submittedName>
</protein>
<evidence type="ECO:0000313" key="1">
    <source>
        <dbReference type="EMBL" id="MQT74949.1"/>
    </source>
</evidence>
<dbReference type="RefSeq" id="WP_153328257.1">
    <property type="nucleotide sequence ID" value="NZ_JBQQJQ010000043.1"/>
</dbReference>
<dbReference type="AlphaFoldDB" id="A0A7X2BTW0"/>
<reference evidence="4 5" key="1">
    <citation type="submission" date="2019-10" db="EMBL/GenBank/DDBJ databases">
        <title>Evaluation of single-gene subtyping targets for Pseudomonas.</title>
        <authorList>
            <person name="Reichler S.J."/>
            <person name="Orsi R.H."/>
            <person name="Wiedmann M."/>
            <person name="Martin N.H."/>
            <person name="Murphy S.I."/>
        </authorList>
    </citation>
    <scope>NUCLEOTIDE SEQUENCE [LARGE SCALE GENOMIC DNA]</scope>
    <source>
        <strain evidence="3 5">FSL R10-2107</strain>
        <strain evidence="1 4">FSL R10-2932</strain>
        <strain evidence="2 6">FSL R10-3254</strain>
    </source>
</reference>
<evidence type="ECO:0000313" key="3">
    <source>
        <dbReference type="EMBL" id="MQU33592.1"/>
    </source>
</evidence>
<evidence type="ECO:0000313" key="2">
    <source>
        <dbReference type="EMBL" id="MQT89630.1"/>
    </source>
</evidence>
<accession>A0A7X2BTW0</accession>
<keyword evidence="5" id="KW-1185">Reference proteome</keyword>
<dbReference type="EMBL" id="WIWF01000036">
    <property type="protein sequence ID" value="MQT74949.1"/>
    <property type="molecule type" value="Genomic_DNA"/>
</dbReference>